<evidence type="ECO:0000256" key="3">
    <source>
        <dbReference type="ARBA" id="ARBA00023034"/>
    </source>
</evidence>
<evidence type="ECO:0000256" key="5">
    <source>
        <dbReference type="SAM" id="Coils"/>
    </source>
</evidence>
<accession>A0AA84ZGL8</accession>
<feature type="domain" description="Conserved oligomeric Golgi complex subunit 5 N-terminal" evidence="6">
    <location>
        <begin position="6"/>
        <end position="129"/>
    </location>
</feature>
<keyword evidence="4" id="KW-0472">Membrane</keyword>
<dbReference type="PANTHER" id="PTHR13228:SF3">
    <property type="entry name" value="CONSERVED OLIGOMERIC GOLGI COMPLEX SUBUNIT 5"/>
    <property type="match status" value="1"/>
</dbReference>
<feature type="domain" description="Conserved oligomeric Golgi complex subunit 5 helical" evidence="7">
    <location>
        <begin position="156"/>
        <end position="442"/>
    </location>
</feature>
<dbReference type="WBParaSite" id="SMRG1_29090.2">
    <property type="protein sequence ID" value="SMRG1_29090.2"/>
    <property type="gene ID" value="SMRG1_29090"/>
</dbReference>
<evidence type="ECO:0000313" key="9">
    <source>
        <dbReference type="WBParaSite" id="SMRG1_29090.1"/>
    </source>
</evidence>
<dbReference type="AlphaFoldDB" id="A0AA84ZGL8"/>
<evidence type="ECO:0000313" key="10">
    <source>
        <dbReference type="WBParaSite" id="SMRG1_29090.2"/>
    </source>
</evidence>
<protein>
    <recommendedName>
        <fullName evidence="2">Conserved oligomeric Golgi complex subunit 5</fullName>
    </recommendedName>
</protein>
<comment type="subcellular location">
    <subcellularLocation>
        <location evidence="1">Golgi apparatus membrane</location>
        <topology evidence="1">Peripheral membrane protein</topology>
    </subcellularLocation>
</comment>
<keyword evidence="5" id="KW-0175">Coiled coil</keyword>
<dbReference type="GO" id="GO:0000139">
    <property type="term" value="C:Golgi membrane"/>
    <property type="evidence" value="ECO:0007669"/>
    <property type="project" value="UniProtKB-SubCell"/>
</dbReference>
<evidence type="ECO:0000256" key="1">
    <source>
        <dbReference type="ARBA" id="ARBA00004395"/>
    </source>
</evidence>
<dbReference type="Pfam" id="PF10392">
    <property type="entry name" value="COG5_N"/>
    <property type="match status" value="1"/>
</dbReference>
<reference evidence="9 10" key="1">
    <citation type="submission" date="2023-11" db="UniProtKB">
        <authorList>
            <consortium name="WormBaseParasite"/>
        </authorList>
    </citation>
    <scope>IDENTIFICATION</scope>
</reference>
<evidence type="ECO:0000259" key="6">
    <source>
        <dbReference type="Pfam" id="PF10392"/>
    </source>
</evidence>
<evidence type="ECO:0000256" key="2">
    <source>
        <dbReference type="ARBA" id="ARBA00020974"/>
    </source>
</evidence>
<dbReference type="GO" id="GO:0017119">
    <property type="term" value="C:Golgi transport complex"/>
    <property type="evidence" value="ECO:0007669"/>
    <property type="project" value="InterPro"/>
</dbReference>
<proteinExistence type="predicted"/>
<dbReference type="InterPro" id="IPR019465">
    <property type="entry name" value="Cog5"/>
</dbReference>
<evidence type="ECO:0000313" key="8">
    <source>
        <dbReference type="Proteomes" id="UP000050790"/>
    </source>
</evidence>
<dbReference type="PANTHER" id="PTHR13228">
    <property type="entry name" value="CONSERVED OLIGOMERIC GOLGI COMPLEX COMPONENT 5"/>
    <property type="match status" value="1"/>
</dbReference>
<feature type="coiled-coil region" evidence="5">
    <location>
        <begin position="64"/>
        <end position="91"/>
    </location>
</feature>
<dbReference type="WBParaSite" id="SMRG1_29090.1">
    <property type="protein sequence ID" value="SMRG1_29090.1"/>
    <property type="gene ID" value="SMRG1_29090"/>
</dbReference>
<dbReference type="InterPro" id="IPR048485">
    <property type="entry name" value="COG5_helical"/>
</dbReference>
<dbReference type="WBParaSite" id="SMRG1_29090.5">
    <property type="protein sequence ID" value="SMRG1_29090.5"/>
    <property type="gene ID" value="SMRG1_29090"/>
</dbReference>
<dbReference type="WBParaSite" id="SMRG1_29090.4">
    <property type="protein sequence ID" value="SMRG1_29090.4"/>
    <property type="gene ID" value="SMRG1_29090"/>
</dbReference>
<dbReference type="GO" id="GO:0006891">
    <property type="term" value="P:intra-Golgi vesicle-mediated transport"/>
    <property type="evidence" value="ECO:0007669"/>
    <property type="project" value="InterPro"/>
</dbReference>
<name>A0AA84ZGL8_9TREM</name>
<dbReference type="Pfam" id="PF20649">
    <property type="entry name" value="COG5_C"/>
    <property type="match status" value="1"/>
</dbReference>
<evidence type="ECO:0000256" key="4">
    <source>
        <dbReference type="ARBA" id="ARBA00023136"/>
    </source>
</evidence>
<sequence length="939" mass="106617">MDENLENFSNADFDARLFVSYIVGTNKVSNVLCTIDNRIRELATLIHQHVADNHVDLFKRASDIDNLQNVLQAVEDKIRNLSISLSKVKKKIDTPHETLTTNVTHFKNLHITCAILRNISRVATLMKRIQSRSKDLCQCAMYVNELNFIFNNMEWEGIHVLESYNRALVQVRESMVSQAWGLINSSYELSDQTQLATGLQVFYHLNMLMDVVHELVTKWKSEFVSVLSSSVDIDSLTQRMRTRQKIQQGGSGPGRASLSAVGGQAAAFHVAVWTSLDGTIDKMEQLISCSRLLGLTLMKQRETHIDVCMTSICRLDQYISELYPSLAELLIHEMLTNWQNNKNSEKYSSILLIFASANFKESLTRQEDTIDSSSAIDNSVGHKQINDSRADIRNALISNEGFLGWASDQLATKLSAVSNQSPVIKEVLEGEYPKLLKLILDLERRVTSTLSNELSNNSNYDQYTLSPMHQQTILEQLPSCLVRALHPFETAYLSRSVSRLFDRVTLAFSTSTTAGPDTNELNDIIQTAANELAYATVHHDLLYKVTRNLDKLIALFATKTETLISTGSTCAVQLTDSQTLGQQNNIHLVNLLCQFGTNLQLTVNKRLNNLNTITTSNINHKNYNKSSTFLNETFPLTTTIETMTPIKNPLQLISESTKNHLNNLCNSILNPFLLAISNKIDEILSSMHNEYDSYQNVSVNELSSKSKYLQDLQNFTARVRQQYLSDLSQPPKFVNTIPNIFTQSGCYVCGEFALQDALKPILTMCVNSYLWRSTLIRSSKESIRLKLAADYKDFELALMPLCSPNYGYTLSKLIPESYEQLREFPSILSMENEQLVQTYAKENSVGSSSNHLLPSLICQHMFSRAPDEIRYPHIVAGWSTNYYVSWLVKRKNDTERLVFLRNGLSAYVHEVQLRQQREYPPIYLQLKEFLDYHIGKDQK</sequence>
<organism evidence="8 10">
    <name type="scientific">Schistosoma margrebowiei</name>
    <dbReference type="NCBI Taxonomy" id="48269"/>
    <lineage>
        <taxon>Eukaryota</taxon>
        <taxon>Metazoa</taxon>
        <taxon>Spiralia</taxon>
        <taxon>Lophotrochozoa</taxon>
        <taxon>Platyhelminthes</taxon>
        <taxon>Trematoda</taxon>
        <taxon>Digenea</taxon>
        <taxon>Strigeidida</taxon>
        <taxon>Schistosomatoidea</taxon>
        <taxon>Schistosomatidae</taxon>
        <taxon>Schistosoma</taxon>
    </lineage>
</organism>
<keyword evidence="3" id="KW-0333">Golgi apparatus</keyword>
<dbReference type="WBParaSite" id="SMRG1_29090.3">
    <property type="protein sequence ID" value="SMRG1_29090.3"/>
    <property type="gene ID" value="SMRG1_29090"/>
</dbReference>
<evidence type="ECO:0000259" key="7">
    <source>
        <dbReference type="Pfam" id="PF20649"/>
    </source>
</evidence>
<dbReference type="InterPro" id="IPR049176">
    <property type="entry name" value="COG5_N"/>
</dbReference>
<dbReference type="Proteomes" id="UP000050790">
    <property type="component" value="Unassembled WGS sequence"/>
</dbReference>